<feature type="transmembrane region" description="Helical" evidence="7">
    <location>
        <begin position="49"/>
        <end position="70"/>
    </location>
</feature>
<feature type="transmembrane region" description="Helical" evidence="7">
    <location>
        <begin position="290"/>
        <end position="307"/>
    </location>
</feature>
<keyword evidence="6 7" id="KW-0472">Membrane</keyword>
<evidence type="ECO:0000256" key="3">
    <source>
        <dbReference type="ARBA" id="ARBA00022475"/>
    </source>
</evidence>
<feature type="transmembrane region" description="Helical" evidence="7">
    <location>
        <begin position="17"/>
        <end position="37"/>
    </location>
</feature>
<evidence type="ECO:0000256" key="5">
    <source>
        <dbReference type="ARBA" id="ARBA00022989"/>
    </source>
</evidence>
<dbReference type="GO" id="GO:0005886">
    <property type="term" value="C:plasma membrane"/>
    <property type="evidence" value="ECO:0007669"/>
    <property type="project" value="UniProtKB-SubCell"/>
</dbReference>
<keyword evidence="4 7" id="KW-0812">Transmembrane</keyword>
<evidence type="ECO:0000256" key="2">
    <source>
        <dbReference type="ARBA" id="ARBA00022448"/>
    </source>
</evidence>
<dbReference type="PANTHER" id="PTHR23513">
    <property type="entry name" value="INTEGRAL MEMBRANE EFFLUX PROTEIN-RELATED"/>
    <property type="match status" value="1"/>
</dbReference>
<dbReference type="AlphaFoldDB" id="A0A7H0IP37"/>
<sequence length="411" mass="42608">MTSALASPFRSLAIRNFRLFAAGQVVSVTGTWMMITAQDWLVLSLTDGSGSALGLVTALQFTPMLLLTLYGGRLADRYDKRVLLLGANLTAGVLALLLALLTLTGTVRLGHLCFFALCLGTVNAVETPTRISFVSELVGPALLPNASALSVSYFSVSRVVGPAASGALIAWLGTGPVMLVNAVSYVAPVAGLLLMRPGELLRGAPGRGPHRVVDALRHVASRRDLTLPLALVAAVGLFGLNFQVTLPLIARTVFDADARTFGLLTTALAAGSLLAALAGTARRERPSGRLVAGSALGFGVLETVAGWAPTLGLAMVALFLTGLASTYFAQAANHRIQLGSDPAYRGRVMALYTLILQGTTPLGSLLVGGLAGVLGARSGLWLGGLATTGAALLCLATERRTRTRSDDRPPD</sequence>
<dbReference type="InterPro" id="IPR010290">
    <property type="entry name" value="TM_effector"/>
</dbReference>
<dbReference type="EMBL" id="CP060828">
    <property type="protein sequence ID" value="QNP74553.1"/>
    <property type="molecule type" value="Genomic_DNA"/>
</dbReference>
<evidence type="ECO:0000256" key="7">
    <source>
        <dbReference type="SAM" id="Phobius"/>
    </source>
</evidence>
<evidence type="ECO:0000256" key="4">
    <source>
        <dbReference type="ARBA" id="ARBA00022692"/>
    </source>
</evidence>
<feature type="transmembrane region" description="Helical" evidence="7">
    <location>
        <begin position="380"/>
        <end position="398"/>
    </location>
</feature>
<comment type="subcellular location">
    <subcellularLocation>
        <location evidence="1">Cell membrane</location>
        <topology evidence="1">Multi-pass membrane protein</topology>
    </subcellularLocation>
</comment>
<keyword evidence="3" id="KW-1003">Cell membrane</keyword>
<feature type="transmembrane region" description="Helical" evidence="7">
    <location>
        <begin position="82"/>
        <end position="103"/>
    </location>
</feature>
<feature type="transmembrane region" description="Helical" evidence="7">
    <location>
        <begin position="313"/>
        <end position="329"/>
    </location>
</feature>
<feature type="transmembrane region" description="Helical" evidence="7">
    <location>
        <begin position="261"/>
        <end position="278"/>
    </location>
</feature>
<dbReference type="KEGG" id="sroi:IAG44_37270"/>
<evidence type="ECO:0000313" key="8">
    <source>
        <dbReference type="EMBL" id="QNP74553.1"/>
    </source>
</evidence>
<dbReference type="CDD" id="cd06173">
    <property type="entry name" value="MFS_MefA_like"/>
    <property type="match status" value="1"/>
</dbReference>
<evidence type="ECO:0000256" key="6">
    <source>
        <dbReference type="ARBA" id="ARBA00023136"/>
    </source>
</evidence>
<dbReference type="PANTHER" id="PTHR23513:SF11">
    <property type="entry name" value="STAPHYLOFERRIN A TRANSPORTER"/>
    <property type="match status" value="1"/>
</dbReference>
<organism evidence="8 9">
    <name type="scientific">Streptomyces roseirectus</name>
    <dbReference type="NCBI Taxonomy" id="2768066"/>
    <lineage>
        <taxon>Bacteria</taxon>
        <taxon>Bacillati</taxon>
        <taxon>Actinomycetota</taxon>
        <taxon>Actinomycetes</taxon>
        <taxon>Kitasatosporales</taxon>
        <taxon>Streptomycetaceae</taxon>
        <taxon>Streptomyces</taxon>
    </lineage>
</organism>
<keyword evidence="5 7" id="KW-1133">Transmembrane helix</keyword>
<evidence type="ECO:0000256" key="1">
    <source>
        <dbReference type="ARBA" id="ARBA00004651"/>
    </source>
</evidence>
<feature type="transmembrane region" description="Helical" evidence="7">
    <location>
        <begin position="168"/>
        <end position="194"/>
    </location>
</feature>
<dbReference type="InterPro" id="IPR036259">
    <property type="entry name" value="MFS_trans_sf"/>
</dbReference>
<keyword evidence="9" id="KW-1185">Reference proteome</keyword>
<dbReference type="Pfam" id="PF05977">
    <property type="entry name" value="MFS_3"/>
    <property type="match status" value="1"/>
</dbReference>
<evidence type="ECO:0000313" key="9">
    <source>
        <dbReference type="Proteomes" id="UP000516052"/>
    </source>
</evidence>
<name>A0A7H0IP37_9ACTN</name>
<gene>
    <name evidence="8" type="ORF">IAG44_37270</name>
</gene>
<keyword evidence="2" id="KW-0813">Transport</keyword>
<dbReference type="RefSeq" id="WP_187751477.1">
    <property type="nucleotide sequence ID" value="NZ_CP060828.1"/>
</dbReference>
<accession>A0A7H0IP37</accession>
<feature type="transmembrane region" description="Helical" evidence="7">
    <location>
        <begin position="350"/>
        <end position="374"/>
    </location>
</feature>
<proteinExistence type="predicted"/>
<reference evidence="8 9" key="1">
    <citation type="submission" date="2020-08" db="EMBL/GenBank/DDBJ databases">
        <title>A novel species.</title>
        <authorList>
            <person name="Gao J."/>
        </authorList>
    </citation>
    <scope>NUCLEOTIDE SEQUENCE [LARGE SCALE GENOMIC DNA]</scope>
    <source>
        <strain evidence="8 9">CRXT-G-22</strain>
    </source>
</reference>
<dbReference type="Proteomes" id="UP000516052">
    <property type="component" value="Chromosome"/>
</dbReference>
<dbReference type="SUPFAM" id="SSF103473">
    <property type="entry name" value="MFS general substrate transporter"/>
    <property type="match status" value="1"/>
</dbReference>
<protein>
    <submittedName>
        <fullName evidence="8">MFS transporter</fullName>
    </submittedName>
</protein>
<dbReference type="Gene3D" id="1.20.1250.20">
    <property type="entry name" value="MFS general substrate transporter like domains"/>
    <property type="match status" value="1"/>
</dbReference>
<feature type="transmembrane region" description="Helical" evidence="7">
    <location>
        <begin position="225"/>
        <end position="249"/>
    </location>
</feature>